<evidence type="ECO:0000256" key="2">
    <source>
        <dbReference type="ARBA" id="ARBA00022692"/>
    </source>
</evidence>
<dbReference type="RefSeq" id="WP_090042648.1">
    <property type="nucleotide sequence ID" value="NZ_FOKI01000034.1"/>
</dbReference>
<dbReference type="Proteomes" id="UP000198619">
    <property type="component" value="Unassembled WGS sequence"/>
</dbReference>
<keyword evidence="2 6" id="KW-0812">Transmembrane</keyword>
<organism evidence="7 8">
    <name type="scientific">Clostridium frigidicarnis</name>
    <dbReference type="NCBI Taxonomy" id="84698"/>
    <lineage>
        <taxon>Bacteria</taxon>
        <taxon>Bacillati</taxon>
        <taxon>Bacillota</taxon>
        <taxon>Clostridia</taxon>
        <taxon>Eubacteriales</taxon>
        <taxon>Clostridiaceae</taxon>
        <taxon>Clostridium</taxon>
    </lineage>
</organism>
<dbReference type="InterPro" id="IPR024002">
    <property type="entry name" value="For/NO2_transpt_CS"/>
</dbReference>
<dbReference type="Gene3D" id="1.20.1080.10">
    <property type="entry name" value="Glycerol uptake facilitator protein"/>
    <property type="match status" value="1"/>
</dbReference>
<comment type="subcellular location">
    <subcellularLocation>
        <location evidence="1">Membrane</location>
        <topology evidence="1">Multi-pass membrane protein</topology>
    </subcellularLocation>
</comment>
<name>A0A1I1AHW7_9CLOT</name>
<evidence type="ECO:0000313" key="7">
    <source>
        <dbReference type="EMBL" id="SFB36060.1"/>
    </source>
</evidence>
<feature type="transmembrane region" description="Helical" evidence="6">
    <location>
        <begin position="155"/>
        <end position="174"/>
    </location>
</feature>
<feature type="transmembrane region" description="Helical" evidence="6">
    <location>
        <begin position="62"/>
        <end position="83"/>
    </location>
</feature>
<protein>
    <submittedName>
        <fullName evidence="7">Hydrosulfide channel, FNT family</fullName>
    </submittedName>
</protein>
<dbReference type="InterPro" id="IPR023271">
    <property type="entry name" value="Aquaporin-like"/>
</dbReference>
<dbReference type="STRING" id="84698.SAMN04488528_103416"/>
<dbReference type="PANTHER" id="PTHR30520">
    <property type="entry name" value="FORMATE TRANSPORTER-RELATED"/>
    <property type="match status" value="1"/>
</dbReference>
<dbReference type="Pfam" id="PF01226">
    <property type="entry name" value="Form_Nir_trans"/>
    <property type="match status" value="1"/>
</dbReference>
<dbReference type="EMBL" id="FOKI01000034">
    <property type="protein sequence ID" value="SFB36060.1"/>
    <property type="molecule type" value="Genomic_DNA"/>
</dbReference>
<evidence type="ECO:0000256" key="1">
    <source>
        <dbReference type="ARBA" id="ARBA00004141"/>
    </source>
</evidence>
<dbReference type="GO" id="GO:0015499">
    <property type="term" value="F:formate transmembrane transporter activity"/>
    <property type="evidence" value="ECO:0007669"/>
    <property type="project" value="TreeGrafter"/>
</dbReference>
<dbReference type="AlphaFoldDB" id="A0A1I1AHW7"/>
<dbReference type="InterPro" id="IPR000292">
    <property type="entry name" value="For/NO2_transpt"/>
</dbReference>
<keyword evidence="8" id="KW-1185">Reference proteome</keyword>
<evidence type="ECO:0000256" key="3">
    <source>
        <dbReference type="ARBA" id="ARBA00022989"/>
    </source>
</evidence>
<dbReference type="OrthoDB" id="9786493at2"/>
<proteinExistence type="inferred from homology"/>
<keyword evidence="4 6" id="KW-0472">Membrane</keyword>
<dbReference type="GO" id="GO:0005886">
    <property type="term" value="C:plasma membrane"/>
    <property type="evidence" value="ECO:0007669"/>
    <property type="project" value="TreeGrafter"/>
</dbReference>
<gene>
    <name evidence="7" type="ORF">SAMN04488528_103416</name>
</gene>
<feature type="transmembrane region" description="Helical" evidence="6">
    <location>
        <begin position="186"/>
        <end position="213"/>
    </location>
</feature>
<feature type="transmembrane region" description="Helical" evidence="6">
    <location>
        <begin position="25"/>
        <end position="50"/>
    </location>
</feature>
<evidence type="ECO:0000313" key="8">
    <source>
        <dbReference type="Proteomes" id="UP000198619"/>
    </source>
</evidence>
<feature type="transmembrane region" description="Helical" evidence="6">
    <location>
        <begin position="225"/>
        <end position="251"/>
    </location>
</feature>
<evidence type="ECO:0000256" key="4">
    <source>
        <dbReference type="ARBA" id="ARBA00023136"/>
    </source>
</evidence>
<evidence type="ECO:0000256" key="6">
    <source>
        <dbReference type="SAM" id="Phobius"/>
    </source>
</evidence>
<feature type="transmembrane region" description="Helical" evidence="6">
    <location>
        <begin position="104"/>
        <end position="127"/>
    </location>
</feature>
<dbReference type="PANTHER" id="PTHR30520:SF8">
    <property type="entry name" value="NITRITE TRANSPORTER NIRC"/>
    <property type="match status" value="1"/>
</dbReference>
<accession>A0A1I1AHW7</accession>
<comment type="similarity">
    <text evidence="5">Belongs to the FNT transporter (TC 1.A.16) family.</text>
</comment>
<reference evidence="7 8" key="1">
    <citation type="submission" date="2016-10" db="EMBL/GenBank/DDBJ databases">
        <authorList>
            <person name="de Groot N.N."/>
        </authorList>
    </citation>
    <scope>NUCLEOTIDE SEQUENCE [LARGE SCALE GENOMIC DNA]</scope>
    <source>
        <strain evidence="7 8">DSM 12271</strain>
    </source>
</reference>
<sequence length="258" mass="27650">MLGEEINKVVVAAKGKVDFLKENSLGYLISSALAGLYVGLGIMLIFTIGGLLTESNSQVTKIVMGASFGVALSLVVFAGAELFTGNNFVMTVGLVKKSVGIMDLLKIWLASFTGNLLGSILGGYLFVMAGLAKGPVGDFIVKTTSIKMNLSSNELFARGILCNILVCLAVWCTFRMKEEVGKLIMIFWCLFVFITAGFEHSVANMTLMAIGLFTSHPETVTVGGYIYNLFFVTLGNFIGGAVFLALPYCLISNKKKEA</sequence>
<evidence type="ECO:0000256" key="5">
    <source>
        <dbReference type="ARBA" id="ARBA00049660"/>
    </source>
</evidence>
<keyword evidence="3 6" id="KW-1133">Transmembrane helix</keyword>
<dbReference type="PROSITE" id="PS01006">
    <property type="entry name" value="FORMATE_NITRITE_TP_2"/>
    <property type="match status" value="1"/>
</dbReference>